<organism evidence="5 6">
    <name type="scientific">Elasticomyces elasticus</name>
    <dbReference type="NCBI Taxonomy" id="574655"/>
    <lineage>
        <taxon>Eukaryota</taxon>
        <taxon>Fungi</taxon>
        <taxon>Dikarya</taxon>
        <taxon>Ascomycota</taxon>
        <taxon>Pezizomycotina</taxon>
        <taxon>Dothideomycetes</taxon>
        <taxon>Dothideomycetidae</taxon>
        <taxon>Mycosphaerellales</taxon>
        <taxon>Teratosphaeriaceae</taxon>
        <taxon>Elasticomyces</taxon>
    </lineage>
</organism>
<evidence type="ECO:0000313" key="5">
    <source>
        <dbReference type="EMBL" id="KAK5706473.1"/>
    </source>
</evidence>
<comment type="similarity">
    <text evidence="1">Belongs to the AIM6 family.</text>
</comment>
<name>A0AAN7WC76_9PEZI</name>
<comment type="caution">
    <text evidence="5">The sequence shown here is derived from an EMBL/GenBank/DDBJ whole genome shotgun (WGS) entry which is preliminary data.</text>
</comment>
<sequence length="469" mass="52553">MEVSGLAKGTFTLEDSSDERSVSSNYHSDMDVEASDYSIGTTRLSIAHRLRSVLGMTSRRRKNGNGAESATKGDPQATSTRREPRRFRRTDVIRFTTRALIAAPFVVLMLFGVLHIMHAVVGPTRLFWDVEVMDDFLPDWGMPGHVGEGLAKYPTDATRDVIPIRCHSHNDYWRHIPLFDALHWGCTGVEADVWLFDEELYVGHNLASLTPNRTFESLYVNPLVDLLEKMNPHTKFANISGHGVFDVDGSQTLVLLVDFKTNGNELFPVVSRQLEALRSKDYLSHWNGTQLNRRAVTVVGTGNTPFDLVIADTGYRDIFFDAPLDQMWESLGSVSMRDDDNDSDLSFALSELEAGVASPGQGKVGTAGQSVDAFNTTNSYYASVSFTHSIGFVWRGHLSSKQMEIIRGQIRGAHARGLKVRYWDTPSWPVSVRNHVWHVLMKEGADMLNVDDLHAASVDQWKARVHGWW</sequence>
<accession>A0AAN7WC76</accession>
<evidence type="ECO:0000256" key="2">
    <source>
        <dbReference type="ARBA" id="ARBA00014286"/>
    </source>
</evidence>
<dbReference type="SUPFAM" id="SSF51695">
    <property type="entry name" value="PLC-like phosphodiesterases"/>
    <property type="match status" value="1"/>
</dbReference>
<gene>
    <name evidence="5" type="primary">AIM6_1</name>
    <name evidence="5" type="ORF">LTR97_001462</name>
</gene>
<dbReference type="Proteomes" id="UP001310594">
    <property type="component" value="Unassembled WGS sequence"/>
</dbReference>
<dbReference type="GO" id="GO:0008081">
    <property type="term" value="F:phosphoric diester hydrolase activity"/>
    <property type="evidence" value="ECO:0007669"/>
    <property type="project" value="InterPro"/>
</dbReference>
<dbReference type="EMBL" id="JAVRQU010000002">
    <property type="protein sequence ID" value="KAK5706473.1"/>
    <property type="molecule type" value="Genomic_DNA"/>
</dbReference>
<keyword evidence="4" id="KW-0472">Membrane</keyword>
<dbReference type="PANTHER" id="PTHR31571:SF1">
    <property type="entry name" value="ALTERED INHERITANCE OF MITOCHONDRIA PROTEIN 6"/>
    <property type="match status" value="1"/>
</dbReference>
<reference evidence="5" key="1">
    <citation type="submission" date="2023-08" db="EMBL/GenBank/DDBJ databases">
        <title>Black Yeasts Isolated from many extreme environments.</title>
        <authorList>
            <person name="Coleine C."/>
            <person name="Stajich J.E."/>
            <person name="Selbmann L."/>
        </authorList>
    </citation>
    <scope>NUCLEOTIDE SEQUENCE</scope>
    <source>
        <strain evidence="5">CCFEE 5810</strain>
    </source>
</reference>
<feature type="region of interest" description="Disordered" evidence="3">
    <location>
        <begin position="57"/>
        <end position="85"/>
    </location>
</feature>
<evidence type="ECO:0000313" key="6">
    <source>
        <dbReference type="Proteomes" id="UP001310594"/>
    </source>
</evidence>
<dbReference type="AlphaFoldDB" id="A0AAN7WC76"/>
<proteinExistence type="inferred from homology"/>
<protein>
    <recommendedName>
        <fullName evidence="2">Altered inheritance of mitochondria protein 6</fullName>
    </recommendedName>
</protein>
<evidence type="ECO:0000256" key="1">
    <source>
        <dbReference type="ARBA" id="ARBA00008858"/>
    </source>
</evidence>
<feature type="region of interest" description="Disordered" evidence="3">
    <location>
        <begin position="1"/>
        <end position="27"/>
    </location>
</feature>
<keyword evidence="4" id="KW-1133">Transmembrane helix</keyword>
<evidence type="ECO:0000256" key="4">
    <source>
        <dbReference type="SAM" id="Phobius"/>
    </source>
</evidence>
<dbReference type="InterPro" id="IPR017946">
    <property type="entry name" value="PLC-like_Pdiesterase_TIM-brl"/>
</dbReference>
<keyword evidence="4" id="KW-0812">Transmembrane</keyword>
<evidence type="ECO:0000256" key="3">
    <source>
        <dbReference type="SAM" id="MobiDB-lite"/>
    </source>
</evidence>
<dbReference type="PANTHER" id="PTHR31571">
    <property type="entry name" value="ALTERED INHERITANCE OF MITOCHONDRIA PROTEIN 6"/>
    <property type="match status" value="1"/>
</dbReference>
<dbReference type="InterPro" id="IPR051236">
    <property type="entry name" value="HAT_RTT109-like"/>
</dbReference>
<dbReference type="GO" id="GO:0006629">
    <property type="term" value="P:lipid metabolic process"/>
    <property type="evidence" value="ECO:0007669"/>
    <property type="project" value="InterPro"/>
</dbReference>
<feature type="transmembrane region" description="Helical" evidence="4">
    <location>
        <begin position="95"/>
        <end position="117"/>
    </location>
</feature>